<feature type="transmembrane region" description="Helical" evidence="4">
    <location>
        <begin position="24"/>
        <end position="56"/>
    </location>
</feature>
<keyword evidence="4" id="KW-1133">Transmembrane helix</keyword>
<keyword evidence="1" id="KW-0808">Transferase</keyword>
<evidence type="ECO:0000256" key="3">
    <source>
        <dbReference type="ARBA" id="ARBA00023012"/>
    </source>
</evidence>
<dbReference type="EMBL" id="FNIM01000001">
    <property type="protein sequence ID" value="SDN29804.1"/>
    <property type="molecule type" value="Genomic_DNA"/>
</dbReference>
<dbReference type="Pfam" id="PF02518">
    <property type="entry name" value="HATPase_c"/>
    <property type="match status" value="1"/>
</dbReference>
<dbReference type="Proteomes" id="UP000198541">
    <property type="component" value="Unassembled WGS sequence"/>
</dbReference>
<evidence type="ECO:0000313" key="6">
    <source>
        <dbReference type="EMBL" id="SDN29804.1"/>
    </source>
</evidence>
<dbReference type="PROSITE" id="PS50109">
    <property type="entry name" value="HIS_KIN"/>
    <property type="match status" value="1"/>
</dbReference>
<dbReference type="GO" id="GO:0016020">
    <property type="term" value="C:membrane"/>
    <property type="evidence" value="ECO:0007669"/>
    <property type="project" value="InterPro"/>
</dbReference>
<dbReference type="CDD" id="cd16917">
    <property type="entry name" value="HATPase_UhpB-NarQ-NarX-like"/>
    <property type="match status" value="1"/>
</dbReference>
<dbReference type="Pfam" id="PF07730">
    <property type="entry name" value="HisKA_3"/>
    <property type="match status" value="1"/>
</dbReference>
<reference evidence="7" key="1">
    <citation type="submission" date="2016-10" db="EMBL/GenBank/DDBJ databases">
        <authorList>
            <person name="Varghese N."/>
            <person name="Submissions S."/>
        </authorList>
    </citation>
    <scope>NUCLEOTIDE SEQUENCE [LARGE SCALE GENOMIC DNA]</scope>
    <source>
        <strain evidence="7">DSM 27982</strain>
    </source>
</reference>
<keyword evidence="4" id="KW-0812">Transmembrane</keyword>
<accession>A0A1H0A9A6</accession>
<dbReference type="PANTHER" id="PTHR24421">
    <property type="entry name" value="NITRATE/NITRITE SENSOR PROTEIN NARX-RELATED"/>
    <property type="match status" value="1"/>
</dbReference>
<protein>
    <submittedName>
        <fullName evidence="6">Signal transduction histidine kinase</fullName>
    </submittedName>
</protein>
<keyword evidence="3" id="KW-0902">Two-component regulatory system</keyword>
<dbReference type="Gene3D" id="1.20.5.1930">
    <property type="match status" value="1"/>
</dbReference>
<feature type="transmembrane region" description="Helical" evidence="4">
    <location>
        <begin position="68"/>
        <end position="89"/>
    </location>
</feature>
<feature type="transmembrane region" description="Helical" evidence="4">
    <location>
        <begin position="138"/>
        <end position="156"/>
    </location>
</feature>
<gene>
    <name evidence="6" type="ORF">SAMN05216355_101629</name>
</gene>
<dbReference type="STRING" id="332524.SAMN04487766_11362"/>
<dbReference type="InterPro" id="IPR011712">
    <property type="entry name" value="Sig_transdc_His_kin_sub3_dim/P"/>
</dbReference>
<dbReference type="InterPro" id="IPR050482">
    <property type="entry name" value="Sensor_HK_TwoCompSys"/>
</dbReference>
<dbReference type="SMART" id="SM00387">
    <property type="entry name" value="HATPase_c"/>
    <property type="match status" value="1"/>
</dbReference>
<dbReference type="GO" id="GO:0046983">
    <property type="term" value="F:protein dimerization activity"/>
    <property type="evidence" value="ECO:0007669"/>
    <property type="project" value="InterPro"/>
</dbReference>
<keyword evidence="4" id="KW-0472">Membrane</keyword>
<evidence type="ECO:0000256" key="4">
    <source>
        <dbReference type="SAM" id="Phobius"/>
    </source>
</evidence>
<dbReference type="AlphaFoldDB" id="A0A1H0A9A6"/>
<evidence type="ECO:0000313" key="7">
    <source>
        <dbReference type="Proteomes" id="UP000198541"/>
    </source>
</evidence>
<dbReference type="GO" id="GO:0000155">
    <property type="term" value="F:phosphorelay sensor kinase activity"/>
    <property type="evidence" value="ECO:0007669"/>
    <property type="project" value="InterPro"/>
</dbReference>
<dbReference type="InterPro" id="IPR003594">
    <property type="entry name" value="HATPase_dom"/>
</dbReference>
<dbReference type="SUPFAM" id="SSF55874">
    <property type="entry name" value="ATPase domain of HSP90 chaperone/DNA topoisomerase II/histidine kinase"/>
    <property type="match status" value="1"/>
</dbReference>
<evidence type="ECO:0000256" key="2">
    <source>
        <dbReference type="ARBA" id="ARBA00022777"/>
    </source>
</evidence>
<feature type="transmembrane region" description="Helical" evidence="4">
    <location>
        <begin position="101"/>
        <end position="126"/>
    </location>
</feature>
<keyword evidence="2 6" id="KW-0418">Kinase</keyword>
<proteinExistence type="predicted"/>
<name>A0A1H0A9A6_9ACTO</name>
<feature type="domain" description="Histidine kinase" evidence="5">
    <location>
        <begin position="292"/>
        <end position="387"/>
    </location>
</feature>
<organism evidence="6 7">
    <name type="scientific">Actinomyces ruminicola</name>
    <dbReference type="NCBI Taxonomy" id="332524"/>
    <lineage>
        <taxon>Bacteria</taxon>
        <taxon>Bacillati</taxon>
        <taxon>Actinomycetota</taxon>
        <taxon>Actinomycetes</taxon>
        <taxon>Actinomycetales</taxon>
        <taxon>Actinomycetaceae</taxon>
        <taxon>Actinomyces</taxon>
    </lineage>
</organism>
<evidence type="ECO:0000256" key="1">
    <source>
        <dbReference type="ARBA" id="ARBA00022679"/>
    </source>
</evidence>
<dbReference type="InterPro" id="IPR005467">
    <property type="entry name" value="His_kinase_dom"/>
</dbReference>
<dbReference type="InterPro" id="IPR036890">
    <property type="entry name" value="HATPase_C_sf"/>
</dbReference>
<keyword evidence="7" id="KW-1185">Reference proteome</keyword>
<evidence type="ECO:0000259" key="5">
    <source>
        <dbReference type="PROSITE" id="PS50109"/>
    </source>
</evidence>
<dbReference type="Gene3D" id="3.30.565.10">
    <property type="entry name" value="Histidine kinase-like ATPase, C-terminal domain"/>
    <property type="match status" value="1"/>
</dbReference>
<sequence>MGEGKVFAEAALAPTVRVLSDIRLVLLLLVAVVCSFDWVVVLTVACAVPCSCVLLFRWGRATRRIVGSLHFVAWDGGAALILLAFGFAYGGAAAPLSLGYLQVSALLMGMVAGDRVLAVWCALVTVSAFELVQFSPSLSAMMIVTVGAALTLAWLGRRQTQQVGRVEVLAADAVEARSRQSAAEERLVLARDLHDTVAKSAAGVRMLAEALSADLRRQESEYARDASDLFDAADALSAEARSVLDELRSGPAGDLREQLREDAETWASRVGTDVSLDVSGEEMVADAELKWQVQRILGELLANVEKHAKATAVSVRIEGGHMLQLTVEDNGVGLPRRILEDQSNLRGSGHYGLCGVRERLAAIGGQLTLAASPGGGTRAMAQIPRATSSNKKNSLTTARMTA</sequence>